<feature type="chain" id="PRO_5006893939" evidence="1">
    <location>
        <begin position="28"/>
        <end position="135"/>
    </location>
</feature>
<name>A0A0V8JGD6_9BACI</name>
<keyword evidence="1" id="KW-0732">Signal</keyword>
<dbReference type="Gene3D" id="2.60.40.2850">
    <property type="match status" value="1"/>
</dbReference>
<keyword evidence="3" id="KW-1185">Reference proteome</keyword>
<organism evidence="2 3">
    <name type="scientific">Priestia veravalensis</name>
    <dbReference type="NCBI Taxonomy" id="1414648"/>
    <lineage>
        <taxon>Bacteria</taxon>
        <taxon>Bacillati</taxon>
        <taxon>Bacillota</taxon>
        <taxon>Bacilli</taxon>
        <taxon>Bacillales</taxon>
        <taxon>Bacillaceae</taxon>
        <taxon>Priestia</taxon>
    </lineage>
</organism>
<dbReference type="Pfam" id="PF09683">
    <property type="entry name" value="Lactococcin_972"/>
    <property type="match status" value="1"/>
</dbReference>
<evidence type="ECO:0000256" key="1">
    <source>
        <dbReference type="SAM" id="SignalP"/>
    </source>
</evidence>
<protein>
    <submittedName>
        <fullName evidence="2">Uncharacterized protein</fullName>
    </submittedName>
</protein>
<dbReference type="AlphaFoldDB" id="A0A0V8JGD6"/>
<proteinExistence type="predicted"/>
<comment type="caution">
    <text evidence="2">The sequence shown here is derived from an EMBL/GenBank/DDBJ whole genome shotgun (WGS) entry which is preliminary data.</text>
</comment>
<dbReference type="RefSeq" id="WP_226373010.1">
    <property type="nucleotide sequence ID" value="NZ_KQ758725.1"/>
</dbReference>
<accession>A0A0V8JGD6</accession>
<gene>
    <name evidence="2" type="ORF">AS180_20260</name>
</gene>
<sequence length="135" mass="14405">MKSIKKGIVGILSVGVLSIPLTTGAFAAQDSNGNYEIVQQEDSLTSSFVADPKPSGSFSTLGVTSGKMDGGYWIRGKKDDNVYSSYKHYKKQGRASVVNGEGDVGDGGWKSAGTYSTAKKKWTSKGTNKAYYDNK</sequence>
<dbReference type="InterPro" id="IPR006540">
    <property type="entry name" value="Lactococcin_972"/>
</dbReference>
<evidence type="ECO:0000313" key="2">
    <source>
        <dbReference type="EMBL" id="KSU86142.1"/>
    </source>
</evidence>
<dbReference type="EMBL" id="LNQP01000111">
    <property type="protein sequence ID" value="KSU86142.1"/>
    <property type="molecule type" value="Genomic_DNA"/>
</dbReference>
<evidence type="ECO:0000313" key="3">
    <source>
        <dbReference type="Proteomes" id="UP000053681"/>
    </source>
</evidence>
<dbReference type="Proteomes" id="UP000053681">
    <property type="component" value="Unassembled WGS sequence"/>
</dbReference>
<feature type="signal peptide" evidence="1">
    <location>
        <begin position="1"/>
        <end position="27"/>
    </location>
</feature>
<reference evidence="2 3" key="1">
    <citation type="submission" date="2015-11" db="EMBL/GenBank/DDBJ databases">
        <title>Bacillus caseinolyticus sp nov.</title>
        <authorList>
            <person name="Dastager S.G."/>
            <person name="Mawlankar R."/>
        </authorList>
    </citation>
    <scope>NUCLEOTIDE SEQUENCE [LARGE SCALE GENOMIC DNA]</scope>
    <source>
        <strain evidence="2 3">SGD-V-76</strain>
    </source>
</reference>